<dbReference type="CDD" id="cd13267">
    <property type="entry name" value="PH_DOCK-D"/>
    <property type="match status" value="1"/>
</dbReference>
<feature type="compositionally biased region" description="Basic and acidic residues" evidence="5">
    <location>
        <begin position="1063"/>
        <end position="1073"/>
    </location>
</feature>
<dbReference type="InterPro" id="IPR046770">
    <property type="entry name" value="DOCKER_Lobe_B"/>
</dbReference>
<dbReference type="PROSITE" id="PS50003">
    <property type="entry name" value="PH_DOMAIN"/>
    <property type="match status" value="1"/>
</dbReference>
<evidence type="ECO:0000259" key="7">
    <source>
        <dbReference type="PROSITE" id="PS51650"/>
    </source>
</evidence>
<organism evidence="9 10">
    <name type="scientific">Hucho hucho</name>
    <name type="common">huchen</name>
    <dbReference type="NCBI Taxonomy" id="62062"/>
    <lineage>
        <taxon>Eukaryota</taxon>
        <taxon>Metazoa</taxon>
        <taxon>Chordata</taxon>
        <taxon>Craniata</taxon>
        <taxon>Vertebrata</taxon>
        <taxon>Euteleostomi</taxon>
        <taxon>Actinopterygii</taxon>
        <taxon>Neopterygii</taxon>
        <taxon>Teleostei</taxon>
        <taxon>Protacanthopterygii</taxon>
        <taxon>Salmoniformes</taxon>
        <taxon>Salmonidae</taxon>
        <taxon>Salmoninae</taxon>
        <taxon>Hucho</taxon>
    </lineage>
</organism>
<dbReference type="InterPro" id="IPR037809">
    <property type="entry name" value="C2_Dock-D"/>
</dbReference>
<evidence type="ECO:0000256" key="2">
    <source>
        <dbReference type="ARBA" id="ARBA00022658"/>
    </source>
</evidence>
<protein>
    <submittedName>
        <fullName evidence="9">Dedicator of cytokinesis 9</fullName>
    </submittedName>
</protein>
<dbReference type="InterPro" id="IPR027007">
    <property type="entry name" value="C2_DOCK-type_domain"/>
</dbReference>
<dbReference type="InterPro" id="IPR026791">
    <property type="entry name" value="DOCK"/>
</dbReference>
<feature type="region of interest" description="Disordered" evidence="5">
    <location>
        <begin position="1054"/>
        <end position="1080"/>
    </location>
</feature>
<dbReference type="InterPro" id="IPR035892">
    <property type="entry name" value="C2_domain_sf"/>
</dbReference>
<reference evidence="9" key="3">
    <citation type="submission" date="2025-09" db="UniProtKB">
        <authorList>
            <consortium name="Ensembl"/>
        </authorList>
    </citation>
    <scope>IDENTIFICATION</scope>
</reference>
<dbReference type="InterPro" id="IPR001849">
    <property type="entry name" value="PH_domain"/>
</dbReference>
<dbReference type="Pfam" id="PF06920">
    <property type="entry name" value="DHR-2_Lobe_A"/>
    <property type="match status" value="1"/>
</dbReference>
<dbReference type="SUPFAM" id="SSF48371">
    <property type="entry name" value="ARM repeat"/>
    <property type="match status" value="1"/>
</dbReference>
<dbReference type="FunFam" id="1.25.40.410:FF:000001">
    <property type="entry name" value="dedicator of cytokinesis protein 9 isoform X2"/>
    <property type="match status" value="1"/>
</dbReference>
<dbReference type="InterPro" id="IPR046769">
    <property type="entry name" value="DOCKER_Lobe_A"/>
</dbReference>
<dbReference type="PROSITE" id="PS51650">
    <property type="entry name" value="C2_DOCK"/>
    <property type="match status" value="1"/>
</dbReference>
<dbReference type="Gene3D" id="2.30.29.30">
    <property type="entry name" value="Pleckstrin-homology domain (PH domain)/Phosphotyrosine-binding domain (PTB)"/>
    <property type="match status" value="1"/>
</dbReference>
<evidence type="ECO:0000313" key="9">
    <source>
        <dbReference type="Ensembl" id="ENSHHUP00000061481.1"/>
    </source>
</evidence>
<evidence type="ECO:0000256" key="1">
    <source>
        <dbReference type="ARBA" id="ARBA00022553"/>
    </source>
</evidence>
<dbReference type="PROSITE" id="PS51651">
    <property type="entry name" value="DOCKER"/>
    <property type="match status" value="1"/>
</dbReference>
<dbReference type="Proteomes" id="UP000314982">
    <property type="component" value="Unassembled WGS sequence"/>
</dbReference>
<dbReference type="Pfam" id="PF14429">
    <property type="entry name" value="DOCK-C2"/>
    <property type="match status" value="1"/>
</dbReference>
<name>A0A4W5P9Y2_9TELE</name>
<dbReference type="InterPro" id="IPR011993">
    <property type="entry name" value="PH-like_dom_sf"/>
</dbReference>
<dbReference type="GeneTree" id="ENSGT00940000155972"/>
<evidence type="ECO:0000313" key="10">
    <source>
        <dbReference type="Proteomes" id="UP000314982"/>
    </source>
</evidence>
<dbReference type="CDD" id="cd11698">
    <property type="entry name" value="DHR2_DOCK9"/>
    <property type="match status" value="1"/>
</dbReference>
<comment type="similarity">
    <text evidence="3">Belongs to the DOCK family.</text>
</comment>
<dbReference type="Pfam" id="PF20422">
    <property type="entry name" value="DHR-2_Lobe_B"/>
    <property type="match status" value="1"/>
</dbReference>
<dbReference type="Pfam" id="PF00169">
    <property type="entry name" value="PH"/>
    <property type="match status" value="1"/>
</dbReference>
<reference evidence="10" key="1">
    <citation type="submission" date="2018-06" db="EMBL/GenBank/DDBJ databases">
        <title>Genome assembly of Danube salmon.</title>
        <authorList>
            <person name="Macqueen D.J."/>
            <person name="Gundappa M.K."/>
        </authorList>
    </citation>
    <scope>NUCLEOTIDE SEQUENCE [LARGE SCALE GENOMIC DNA]</scope>
</reference>
<dbReference type="FunFam" id="2.30.29.30:FF:000016">
    <property type="entry name" value="dedicator of cytokinesis protein 9 isoform X1"/>
    <property type="match status" value="1"/>
</dbReference>
<keyword evidence="4" id="KW-0175">Coiled coil</keyword>
<dbReference type="GO" id="GO:0007264">
    <property type="term" value="P:small GTPase-mediated signal transduction"/>
    <property type="evidence" value="ECO:0007669"/>
    <property type="project" value="InterPro"/>
</dbReference>
<feature type="domain" description="PH" evidence="6">
    <location>
        <begin position="39"/>
        <end position="146"/>
    </location>
</feature>
<dbReference type="CDD" id="cd08697">
    <property type="entry name" value="C2_Dock-D"/>
    <property type="match status" value="1"/>
</dbReference>
<accession>A0A4W5P9Y2</accession>
<dbReference type="Ensembl" id="ENSHHUT00000063568.1">
    <property type="protein sequence ID" value="ENSHHUP00000061481.1"/>
    <property type="gene ID" value="ENSHHUG00000035445.1"/>
</dbReference>
<reference evidence="9" key="2">
    <citation type="submission" date="2025-08" db="UniProtKB">
        <authorList>
            <consortium name="Ensembl"/>
        </authorList>
    </citation>
    <scope>IDENTIFICATION</scope>
</reference>
<dbReference type="InterPro" id="IPR046773">
    <property type="entry name" value="DOCKER_Lobe_C"/>
</dbReference>
<dbReference type="PANTHER" id="PTHR23317:SF77">
    <property type="entry name" value="DEDICATOR OF CYTOKINESIS PROTEIN 9"/>
    <property type="match status" value="1"/>
</dbReference>
<dbReference type="FunFam" id="1.20.58.740:FF:000001">
    <property type="entry name" value="dedicator of cytokinesis protein 9 isoform X1"/>
    <property type="match status" value="1"/>
</dbReference>
<feature type="domain" description="DOCKER" evidence="8">
    <location>
        <begin position="1361"/>
        <end position="1809"/>
    </location>
</feature>
<dbReference type="SMART" id="SM00233">
    <property type="entry name" value="PH"/>
    <property type="match status" value="1"/>
</dbReference>
<dbReference type="Gene3D" id="2.60.40.150">
    <property type="entry name" value="C2 domain"/>
    <property type="match status" value="1"/>
</dbReference>
<dbReference type="InterPro" id="IPR043162">
    <property type="entry name" value="DOCK_C_lobe_C"/>
</dbReference>
<evidence type="ECO:0000256" key="4">
    <source>
        <dbReference type="SAM" id="Coils"/>
    </source>
</evidence>
<evidence type="ECO:0000256" key="5">
    <source>
        <dbReference type="SAM" id="MobiDB-lite"/>
    </source>
</evidence>
<dbReference type="InterPro" id="IPR027357">
    <property type="entry name" value="DOCKER_dom"/>
</dbReference>
<dbReference type="PANTHER" id="PTHR23317">
    <property type="entry name" value="DEDICATOR OF CYTOKINESIS DOCK"/>
    <property type="match status" value="1"/>
</dbReference>
<keyword evidence="2" id="KW-0344">Guanine-nucleotide releasing factor</keyword>
<sequence length="1815" mass="206399">VNYKYEDYSGDFRQLPKVRLIPCSCLFQDTASLGSQKGGITKHGWLYKGNMNSAISVTMRSFKRRYFHLTQLGDGSYNLNFYKDEKISKEPKGTIFLDSCMGVVQNNKVRRFAFELKMQDKSTYLLAADSEGEMEDWISTLNKILHSSFEIAMQEKRNGDIHDGVFVCGVCVRACSRGFSEFMGWEVSNHQLQMLIQNPFFCVAENEEGPTTNVEPFYVTLSLFDIQNSRKISSDFYVDLNHPSVRQLVPNPSSPYMNGGGDALPGAQRGVHGLPEGAMQYPRQGVFSVTCPHPDIFLVARIEKVLQGGITHCAEPYMKSSDSTKVAQKVLKNAKLACSRLGQYRMPFAWAARTLFKDASGTLDKSARFSAIYRQDSNKLSNDDMFKLLADFRKLMAKLPVILGNLDVTIDNVAPDLTSCVTSSYIPVKTFESSEKTNIFFEVEEFVPCIAKCSQPFTIYNNHLYVYPRHLKYDSQKSFTKARNIAVCIEFKDSDEEEAVSLKCIYGRPGGPLFTKNAFAAVLHHQHSPEFYDEFKMELPTQLNEKHHLLFTFFHVSCDSNSKASTKKRDVVETQVGYAWLPLLKDGRVIMNESHVPVAANLPAGYLSCQEGVSKHPEIKWVDGGKPLFKVSTHLVSTVYTQDQHLHNFFAHCQSTESAAQVAAGELVKYLKVKHHVMVKFLPTTLNQLFRVLTSATHEEVAVNVTRVMIHIVAQCHEEGLEHYLRSYVKVSPYTATTTRTVHEELAKAMTAILKPSTDFLTSNKLLKYSWYFFEALVKSMAQYLIESSKLVSISQLSRNQRFSASFHHTVETLVNMMMPHITQKYKDNLDAARNANHSLAVFIKRCFTLMDRGFVFKQINNYINCFVPGDPKTLFEFKFEFLRVICNHEHYIPLNLPMPFGKGRIQRFQDLQLDYSLTDDFCKNHFLVGLLLREVGGALQEFREIRQISIHVLKNLMVKHTFDERYTSKQARLATLYLPLFGLLQENVNRLNVKEVSPFIINQSNNVRLTSSGCDMRAMSLTVLLSLCSPASPHASSTPNINSVRHADSRGSLISTDSGNSLHEKSSDKTNSLDKNQPASALGSSLLRCDKLDQTEIKSLLMCFLHVLKSMSEGKTTPLSSATVWCVYSAAYSHSDADVVNQSVLEANIATEVCLTVLDTLSITVCTLCPQTQLCSDHGHNPLMKKVFQVHLCFLQINQSETALKQVFTSLRTFIYKFPCTFFEGRADMCASFCYEILKCCNSKLSSIRSDAAHLLYFLMKSNFDYTGRKSFVRTHLQVVIAVSQLIADVIGIGGTRFQQSLSIINNCANSDKTIKNTAFPSDVKDLTKRIRTVLMATAQMKEHERDPEMLVDLQYSLAKSYASTPELRKTWLDSMARIHVKNGDLSEAAMCYVHVAALVAEYLRRKGARKCLSIWFIDDVPISLTSVGMFKQGCSAFRVVTPNIDEEVSMMEDVGMQDVHFNEDVLMELLEECADGLWKAERYELISDIYKLIIPIYEKRRDFEKLAHLYDTLHRAYSKVTEVMHTGKRLLGTYFRVAFFGQGFFEDEDGKEYIYKEPKFTPLSEISQRLLKLYSDKFGPENVKIIQDSGRINPKDLDSKYAYIQVTHVTPFLEEKELVDRKTDFEKSHNIRRFVFEMPFTVSGKKQGGVEEQCKRRTILTTTHCFPYVKKRIAVMYQHHTDLNPIEVAIDEMSKKVAELRQLVSTSDVDMIRLQLKLQGSISVQVNAGPLAYARAFLDDASTKKYPDNKVKQLKEVFRQFVEACGHGLGINERLIKEDQQEYHDEMKANYRDLARELSAIMHEPVRRIYLLA</sequence>
<proteinExistence type="inferred from homology"/>
<keyword evidence="1" id="KW-0597">Phosphoprotein</keyword>
<evidence type="ECO:0000256" key="3">
    <source>
        <dbReference type="PROSITE-ProRule" id="PRU00983"/>
    </source>
</evidence>
<dbReference type="Gene3D" id="1.20.58.740">
    <property type="match status" value="1"/>
</dbReference>
<dbReference type="GO" id="GO:0005085">
    <property type="term" value="F:guanyl-nucleotide exchange factor activity"/>
    <property type="evidence" value="ECO:0007669"/>
    <property type="project" value="UniProtKB-KW"/>
</dbReference>
<dbReference type="Gene3D" id="1.25.40.410">
    <property type="match status" value="1"/>
</dbReference>
<dbReference type="Pfam" id="PF20421">
    <property type="entry name" value="DHR-2_Lobe_C"/>
    <property type="match status" value="1"/>
</dbReference>
<dbReference type="InterPro" id="IPR043161">
    <property type="entry name" value="DOCK_C_lobe_A"/>
</dbReference>
<evidence type="ECO:0000259" key="8">
    <source>
        <dbReference type="PROSITE" id="PS51651"/>
    </source>
</evidence>
<dbReference type="SUPFAM" id="SSF50729">
    <property type="entry name" value="PH domain-like"/>
    <property type="match status" value="1"/>
</dbReference>
<feature type="domain" description="C2 DOCK-type" evidence="7">
    <location>
        <begin position="461"/>
        <end position="636"/>
    </location>
</feature>
<evidence type="ECO:0000259" key="6">
    <source>
        <dbReference type="PROSITE" id="PS50003"/>
    </source>
</evidence>
<feature type="coiled-coil region" evidence="4">
    <location>
        <begin position="1779"/>
        <end position="1806"/>
    </location>
</feature>
<keyword evidence="10" id="KW-1185">Reference proteome</keyword>
<dbReference type="InterPro" id="IPR016024">
    <property type="entry name" value="ARM-type_fold"/>
</dbReference>